<comment type="similarity">
    <text evidence="1 3">Belongs to the short-chain dehydrogenases/reductases (SDR) family.</text>
</comment>
<dbReference type="NCBIfam" id="NF004824">
    <property type="entry name" value="PRK06180.1"/>
    <property type="match status" value="1"/>
</dbReference>
<dbReference type="SUPFAM" id="SSF51735">
    <property type="entry name" value="NAD(P)-binding Rossmann-fold domains"/>
    <property type="match status" value="1"/>
</dbReference>
<dbReference type="Pfam" id="PF00106">
    <property type="entry name" value="adh_short"/>
    <property type="match status" value="1"/>
</dbReference>
<dbReference type="InterPro" id="IPR020904">
    <property type="entry name" value="Sc_DH/Rdtase_CS"/>
</dbReference>
<dbReference type="RefSeq" id="WP_092498986.1">
    <property type="nucleotide sequence ID" value="NZ_FOFG01000016.1"/>
</dbReference>
<dbReference type="InterPro" id="IPR051911">
    <property type="entry name" value="SDR_oxidoreductase"/>
</dbReference>
<dbReference type="Proteomes" id="UP000199647">
    <property type="component" value="Unassembled WGS sequence"/>
</dbReference>
<dbReference type="GO" id="GO:0016491">
    <property type="term" value="F:oxidoreductase activity"/>
    <property type="evidence" value="ECO:0007669"/>
    <property type="project" value="UniProtKB-KW"/>
</dbReference>
<evidence type="ECO:0000256" key="3">
    <source>
        <dbReference type="RuleBase" id="RU000363"/>
    </source>
</evidence>
<evidence type="ECO:0000256" key="2">
    <source>
        <dbReference type="ARBA" id="ARBA00023002"/>
    </source>
</evidence>
<evidence type="ECO:0000256" key="1">
    <source>
        <dbReference type="ARBA" id="ARBA00006484"/>
    </source>
</evidence>
<dbReference type="AlphaFoldDB" id="A0A1H9NLK6"/>
<dbReference type="InterPro" id="IPR002347">
    <property type="entry name" value="SDR_fam"/>
</dbReference>
<dbReference type="PRINTS" id="PR00081">
    <property type="entry name" value="GDHRDH"/>
</dbReference>
<dbReference type="PANTHER" id="PTHR43976">
    <property type="entry name" value="SHORT CHAIN DEHYDROGENASE"/>
    <property type="match status" value="1"/>
</dbReference>
<proteinExistence type="inferred from homology"/>
<dbReference type="InterPro" id="IPR036291">
    <property type="entry name" value="NAD(P)-bd_dom_sf"/>
</dbReference>
<reference evidence="5 6" key="1">
    <citation type="submission" date="2016-10" db="EMBL/GenBank/DDBJ databases">
        <authorList>
            <person name="de Groot N.N."/>
        </authorList>
    </citation>
    <scope>NUCLEOTIDE SEQUENCE [LARGE SCALE GENOMIC DNA]</scope>
    <source>
        <strain evidence="5 6">A52C2</strain>
    </source>
</reference>
<dbReference type="PROSITE" id="PS00061">
    <property type="entry name" value="ADH_SHORT"/>
    <property type="match status" value="1"/>
</dbReference>
<protein>
    <submittedName>
        <fullName evidence="5">NADP-dependent 3-hydroxy acid dehydrogenase YdfG</fullName>
    </submittedName>
</protein>
<dbReference type="PRINTS" id="PR00080">
    <property type="entry name" value="SDRFAMILY"/>
</dbReference>
<evidence type="ECO:0000313" key="5">
    <source>
        <dbReference type="EMBL" id="SER36904.1"/>
    </source>
</evidence>
<dbReference type="OrthoDB" id="9775296at2"/>
<sequence length="284" mass="30548">MSNDNQAPVWFITGCSTGFGRELARLVLERGWKAVVTARDASKVQDLTEGHEGNARAIALDVTDPAQIKKAVSEAEQAFGGIDVLVNNAGYGYMAAVEEGEEDEIRAMFETNFFGLAATIRAVLPGMRKRKRGTIVNISSVGGLVGFPGSGYYAATKFAVEGLSDSLSKELAPLGLKVLVVEPGPFRTDWAGRSLKQSKTFIDDYEQTSGSRRKQTAGYSGQQPGDPVRAAEAMIKAVEAENPPLHLVLGKPGLENVRKKLDALINDIDTWEETTLGADFPDAQ</sequence>
<dbReference type="EMBL" id="FOFG01000016">
    <property type="protein sequence ID" value="SER36904.1"/>
    <property type="molecule type" value="Genomic_DNA"/>
</dbReference>
<keyword evidence="6" id="KW-1185">Reference proteome</keyword>
<accession>A0A1H9NLK6</accession>
<feature type="region of interest" description="Disordered" evidence="4">
    <location>
        <begin position="204"/>
        <end position="228"/>
    </location>
</feature>
<dbReference type="Gene3D" id="3.40.50.720">
    <property type="entry name" value="NAD(P)-binding Rossmann-like Domain"/>
    <property type="match status" value="1"/>
</dbReference>
<keyword evidence="2" id="KW-0560">Oxidoreductase</keyword>
<gene>
    <name evidence="5" type="ORF">SAMN05216548_11668</name>
</gene>
<organism evidence="5 6">
    <name type="scientific">Faunimonas pinastri</name>
    <dbReference type="NCBI Taxonomy" id="1855383"/>
    <lineage>
        <taxon>Bacteria</taxon>
        <taxon>Pseudomonadati</taxon>
        <taxon>Pseudomonadota</taxon>
        <taxon>Alphaproteobacteria</taxon>
        <taxon>Hyphomicrobiales</taxon>
        <taxon>Afifellaceae</taxon>
        <taxon>Faunimonas</taxon>
    </lineage>
</organism>
<name>A0A1H9NLK6_9HYPH</name>
<dbReference type="PANTHER" id="PTHR43976:SF16">
    <property type="entry name" value="SHORT-CHAIN DEHYDROGENASE_REDUCTASE FAMILY PROTEIN"/>
    <property type="match status" value="1"/>
</dbReference>
<evidence type="ECO:0000313" key="6">
    <source>
        <dbReference type="Proteomes" id="UP000199647"/>
    </source>
</evidence>
<evidence type="ECO:0000256" key="4">
    <source>
        <dbReference type="SAM" id="MobiDB-lite"/>
    </source>
</evidence>
<dbReference type="CDD" id="cd05374">
    <property type="entry name" value="17beta-HSD-like_SDR_c"/>
    <property type="match status" value="1"/>
</dbReference>
<dbReference type="STRING" id="1855383.SAMN05216548_11668"/>